<evidence type="ECO:0000256" key="4">
    <source>
        <dbReference type="ARBA" id="ARBA00022475"/>
    </source>
</evidence>
<comment type="similarity">
    <text evidence="2 10">Belongs to the FliR/MopE/SpaR family.</text>
</comment>
<evidence type="ECO:0000256" key="10">
    <source>
        <dbReference type="RuleBase" id="RU362071"/>
    </source>
</evidence>
<dbReference type="EMBL" id="CP064936">
    <property type="protein sequence ID" value="QPZ99983.1"/>
    <property type="molecule type" value="Genomic_DNA"/>
</dbReference>
<dbReference type="GO" id="GO:0009425">
    <property type="term" value="C:bacterial-type flagellum basal body"/>
    <property type="evidence" value="ECO:0007669"/>
    <property type="project" value="UniProtKB-SubCell"/>
</dbReference>
<feature type="transmembrane region" description="Helical" evidence="10">
    <location>
        <begin position="78"/>
        <end position="103"/>
    </location>
</feature>
<keyword evidence="5 10" id="KW-0812">Transmembrane</keyword>
<evidence type="ECO:0000256" key="6">
    <source>
        <dbReference type="ARBA" id="ARBA00022989"/>
    </source>
</evidence>
<keyword evidence="7 10" id="KW-0472">Membrane</keyword>
<dbReference type="KEGG" id="tper:IWA51_06760"/>
<reference evidence="11 12" key="1">
    <citation type="submission" date="2020-11" db="EMBL/GenBank/DDBJ databases">
        <title>Treponema Peruensis nv. sp., first commensal Treponema isolated from human feces.</title>
        <authorList>
            <person name="Belkhou C."/>
            <person name="Raes J."/>
        </authorList>
    </citation>
    <scope>NUCLEOTIDE SEQUENCE [LARGE SCALE GENOMIC DNA]</scope>
    <source>
        <strain evidence="11 12">RCC2812</strain>
    </source>
</reference>
<dbReference type="GO" id="GO:0044780">
    <property type="term" value="P:bacterial-type flagellum assembly"/>
    <property type="evidence" value="ECO:0007669"/>
    <property type="project" value="UniProtKB-UniRule"/>
</dbReference>
<keyword evidence="12" id="KW-1185">Reference proteome</keyword>
<dbReference type="InterPro" id="IPR002010">
    <property type="entry name" value="T3SS_IM_R"/>
</dbReference>
<keyword evidence="11" id="KW-0282">Flagellum</keyword>
<evidence type="ECO:0000256" key="7">
    <source>
        <dbReference type="ARBA" id="ARBA00023136"/>
    </source>
</evidence>
<dbReference type="PANTHER" id="PTHR30065:SF1">
    <property type="entry name" value="SURFACE PRESENTATION OF ANTIGENS PROTEIN SPAR"/>
    <property type="match status" value="1"/>
</dbReference>
<proteinExistence type="inferred from homology"/>
<feature type="transmembrane region" description="Helical" evidence="10">
    <location>
        <begin position="6"/>
        <end position="28"/>
    </location>
</feature>
<accession>A0A7T3RBE4</accession>
<feature type="transmembrane region" description="Helical" evidence="10">
    <location>
        <begin position="194"/>
        <end position="215"/>
    </location>
</feature>
<dbReference type="Pfam" id="PF01311">
    <property type="entry name" value="Bac_export_1"/>
    <property type="match status" value="1"/>
</dbReference>
<dbReference type="InterPro" id="IPR006303">
    <property type="entry name" value="FliR"/>
</dbReference>
<evidence type="ECO:0000256" key="1">
    <source>
        <dbReference type="ARBA" id="ARBA00002578"/>
    </source>
</evidence>
<gene>
    <name evidence="11" type="primary">fliR</name>
    <name evidence="11" type="ORF">IWA51_06760</name>
</gene>
<evidence type="ECO:0000256" key="9">
    <source>
        <dbReference type="NCBIfam" id="TIGR01400"/>
    </source>
</evidence>
<organism evidence="11 12">
    <name type="scientific">Treponema peruense</name>
    <dbReference type="NCBI Taxonomy" id="2787628"/>
    <lineage>
        <taxon>Bacteria</taxon>
        <taxon>Pseudomonadati</taxon>
        <taxon>Spirochaetota</taxon>
        <taxon>Spirochaetia</taxon>
        <taxon>Spirochaetales</taxon>
        <taxon>Treponemataceae</taxon>
        <taxon>Treponema</taxon>
    </lineage>
</organism>
<name>A0A7T3RBE4_9SPIR</name>
<keyword evidence="11" id="KW-0969">Cilium</keyword>
<dbReference type="Proteomes" id="UP000595224">
    <property type="component" value="Chromosome"/>
</dbReference>
<evidence type="ECO:0000313" key="12">
    <source>
        <dbReference type="Proteomes" id="UP000595224"/>
    </source>
</evidence>
<feature type="transmembrane region" description="Helical" evidence="10">
    <location>
        <begin position="227"/>
        <end position="251"/>
    </location>
</feature>
<evidence type="ECO:0000256" key="5">
    <source>
        <dbReference type="ARBA" id="ARBA00022692"/>
    </source>
</evidence>
<dbReference type="AlphaFoldDB" id="A0A7T3RBE4"/>
<keyword evidence="8 10" id="KW-0975">Bacterial flagellum</keyword>
<dbReference type="GO" id="GO:0005886">
    <property type="term" value="C:plasma membrane"/>
    <property type="evidence" value="ECO:0007669"/>
    <property type="project" value="UniProtKB-SubCell"/>
</dbReference>
<evidence type="ECO:0000313" key="11">
    <source>
        <dbReference type="EMBL" id="QPZ99983.1"/>
    </source>
</evidence>
<keyword evidence="11" id="KW-0966">Cell projection</keyword>
<sequence>MLNDIVAGAPVFLLVAARCFALIMTLPLFSSKTVPKMAKIALAGGLACFIFPRMSLASGAYSSYSTYISSSGNFSLEYVFLLLGEALIGIVMGFFIQIIFAAFSTAGQFFAFQMGFSASEVYDALSQVENPLMGQFLNFVAMLIFLQNRWFATLFAGALETSFKSLNVFSIIESGNTIALFMTRGLTLLFRDALVIALPIMATLFLINVTMGILSKAAPQMNLLSEGFPILILTAFYIIVTLVPQLCEFFVSCFAEGFRELEKFFLKLGGSV</sequence>
<keyword evidence="6 10" id="KW-1133">Transmembrane helix</keyword>
<evidence type="ECO:0000256" key="8">
    <source>
        <dbReference type="ARBA" id="ARBA00023143"/>
    </source>
</evidence>
<feature type="transmembrane region" description="Helical" evidence="10">
    <location>
        <begin position="40"/>
        <end position="58"/>
    </location>
</feature>
<dbReference type="GO" id="GO:0006605">
    <property type="term" value="P:protein targeting"/>
    <property type="evidence" value="ECO:0007669"/>
    <property type="project" value="UniProtKB-UniRule"/>
</dbReference>
<evidence type="ECO:0000256" key="3">
    <source>
        <dbReference type="ARBA" id="ARBA00021717"/>
    </source>
</evidence>
<dbReference type="NCBIfam" id="TIGR01400">
    <property type="entry name" value="fliR"/>
    <property type="match status" value="1"/>
</dbReference>
<dbReference type="RefSeq" id="WP_177528058.1">
    <property type="nucleotide sequence ID" value="NZ_CBCSHE010000003.1"/>
</dbReference>
<dbReference type="PANTHER" id="PTHR30065">
    <property type="entry name" value="FLAGELLAR BIOSYNTHETIC PROTEIN FLIR"/>
    <property type="match status" value="1"/>
</dbReference>
<evidence type="ECO:0000256" key="2">
    <source>
        <dbReference type="ARBA" id="ARBA00009772"/>
    </source>
</evidence>
<keyword evidence="4 10" id="KW-1003">Cell membrane</keyword>
<comment type="function">
    <text evidence="1 10">Role in flagellar biosynthesis.</text>
</comment>
<dbReference type="PRINTS" id="PR00953">
    <property type="entry name" value="TYPE3IMRPROT"/>
</dbReference>
<protein>
    <recommendedName>
        <fullName evidence="3 9">Flagellar biosynthetic protein FliR</fullName>
    </recommendedName>
</protein>
<comment type="subcellular location">
    <subcellularLocation>
        <location evidence="10">Cell membrane</location>
        <topology evidence="10">Multi-pass membrane protein</topology>
    </subcellularLocation>
    <subcellularLocation>
        <location evidence="10">Bacterial flagellum basal body</location>
    </subcellularLocation>
</comment>